<keyword evidence="2" id="KW-1185">Reference proteome</keyword>
<dbReference type="AlphaFoldDB" id="A0AAQ3PM15"/>
<proteinExistence type="predicted"/>
<dbReference type="EMBL" id="CP144745">
    <property type="protein sequence ID" value="WVZ54749.1"/>
    <property type="molecule type" value="Genomic_DNA"/>
</dbReference>
<organism evidence="1 2">
    <name type="scientific">Paspalum notatum var. saurae</name>
    <dbReference type="NCBI Taxonomy" id="547442"/>
    <lineage>
        <taxon>Eukaryota</taxon>
        <taxon>Viridiplantae</taxon>
        <taxon>Streptophyta</taxon>
        <taxon>Embryophyta</taxon>
        <taxon>Tracheophyta</taxon>
        <taxon>Spermatophyta</taxon>
        <taxon>Magnoliopsida</taxon>
        <taxon>Liliopsida</taxon>
        <taxon>Poales</taxon>
        <taxon>Poaceae</taxon>
        <taxon>PACMAD clade</taxon>
        <taxon>Panicoideae</taxon>
        <taxon>Andropogonodae</taxon>
        <taxon>Paspaleae</taxon>
        <taxon>Paspalinae</taxon>
        <taxon>Paspalum</taxon>
    </lineage>
</organism>
<sequence length="146" mass="16067">MASAEKLLPKVTLDMMSAEKFLKNSSTTISALPPSLSILFSHDTNISFADSIIKFAIPWPQASLSVPAQCRPGHRTWMIVPRGTSRPPIVMSARAWRIIIDAGGLGPYPKGMHVCWLACRGSSMSEPVRIKFISIWTPGFLVMVQQ</sequence>
<reference evidence="1 2" key="1">
    <citation type="submission" date="2024-02" db="EMBL/GenBank/DDBJ databases">
        <title>High-quality chromosome-scale genome assembly of Pensacola bahiagrass (Paspalum notatum Flugge var. saurae).</title>
        <authorList>
            <person name="Vega J.M."/>
            <person name="Podio M."/>
            <person name="Orjuela J."/>
            <person name="Siena L.A."/>
            <person name="Pessino S.C."/>
            <person name="Combes M.C."/>
            <person name="Mariac C."/>
            <person name="Albertini E."/>
            <person name="Pupilli F."/>
            <person name="Ortiz J.P.A."/>
            <person name="Leblanc O."/>
        </authorList>
    </citation>
    <scope>NUCLEOTIDE SEQUENCE [LARGE SCALE GENOMIC DNA]</scope>
    <source>
        <strain evidence="1">R1</strain>
        <tissue evidence="1">Leaf</tissue>
    </source>
</reference>
<name>A0AAQ3PM15_PASNO</name>
<evidence type="ECO:0000313" key="1">
    <source>
        <dbReference type="EMBL" id="WVZ54749.1"/>
    </source>
</evidence>
<evidence type="ECO:0000313" key="2">
    <source>
        <dbReference type="Proteomes" id="UP001341281"/>
    </source>
</evidence>
<gene>
    <name evidence="1" type="ORF">U9M48_005501</name>
</gene>
<accession>A0AAQ3PM15</accession>
<dbReference type="Proteomes" id="UP001341281">
    <property type="component" value="Chromosome 01"/>
</dbReference>
<protein>
    <submittedName>
        <fullName evidence="1">Uncharacterized protein</fullName>
    </submittedName>
</protein>